<evidence type="ECO:0000256" key="1">
    <source>
        <dbReference type="ARBA" id="ARBA00004365"/>
    </source>
</evidence>
<evidence type="ECO:0000256" key="2">
    <source>
        <dbReference type="ARBA" id="ARBA00005709"/>
    </source>
</evidence>
<dbReference type="AlphaFoldDB" id="A0A162ETP3"/>
<keyword evidence="7" id="KW-0966">Cell projection</keyword>
<dbReference type="GO" id="GO:0071973">
    <property type="term" value="P:bacterial-type flagellum-dependent cell motility"/>
    <property type="evidence" value="ECO:0007669"/>
    <property type="project" value="InterPro"/>
</dbReference>
<dbReference type="InterPro" id="IPR001029">
    <property type="entry name" value="Flagellin_N"/>
</dbReference>
<feature type="coiled-coil region" evidence="4">
    <location>
        <begin position="80"/>
        <end position="127"/>
    </location>
</feature>
<keyword evidence="7" id="KW-0969">Cilium</keyword>
<protein>
    <submittedName>
        <fullName evidence="7">Flagellar hook protein</fullName>
    </submittedName>
</protein>
<gene>
    <name evidence="7" type="ORF">AZF04_15845</name>
</gene>
<dbReference type="PANTHER" id="PTHR42792">
    <property type="entry name" value="FLAGELLIN"/>
    <property type="match status" value="1"/>
</dbReference>
<accession>A0A162ETP3</accession>
<evidence type="ECO:0000256" key="3">
    <source>
        <dbReference type="ARBA" id="ARBA00023143"/>
    </source>
</evidence>
<evidence type="ECO:0000259" key="6">
    <source>
        <dbReference type="Pfam" id="PF00700"/>
    </source>
</evidence>
<dbReference type="InterPro" id="IPR001492">
    <property type="entry name" value="Flagellin"/>
</dbReference>
<keyword evidence="8" id="KW-1185">Reference proteome</keyword>
<organism evidence="7 8">
    <name type="scientific">Alkalihalobacillus trypoxylicola</name>
    <dbReference type="NCBI Taxonomy" id="519424"/>
    <lineage>
        <taxon>Bacteria</taxon>
        <taxon>Bacillati</taxon>
        <taxon>Bacillota</taxon>
        <taxon>Bacilli</taxon>
        <taxon>Bacillales</taxon>
        <taxon>Bacillaceae</taxon>
        <taxon>Alkalihalobacillus</taxon>
    </lineage>
</organism>
<feature type="domain" description="Flagellin C-terminal" evidence="6">
    <location>
        <begin position="309"/>
        <end position="392"/>
    </location>
</feature>
<name>A0A162ETP3_9BACI</name>
<proteinExistence type="inferred from homology"/>
<dbReference type="STRING" id="519424.AZF04_15845"/>
<dbReference type="Gene3D" id="1.20.1330.10">
    <property type="entry name" value="f41 fragment of flagellin, N-terminal domain"/>
    <property type="match status" value="1"/>
</dbReference>
<dbReference type="InterPro" id="IPR013384">
    <property type="entry name" value="Flagell_FlgL"/>
</dbReference>
<dbReference type="GO" id="GO:0009424">
    <property type="term" value="C:bacterial-type flagellum hook"/>
    <property type="evidence" value="ECO:0007669"/>
    <property type="project" value="InterPro"/>
</dbReference>
<keyword evidence="4" id="KW-0175">Coiled coil</keyword>
<keyword evidence="7" id="KW-0282">Flagellum</keyword>
<evidence type="ECO:0000313" key="7">
    <source>
        <dbReference type="EMBL" id="KYG33696.1"/>
    </source>
</evidence>
<dbReference type="SUPFAM" id="SSF64518">
    <property type="entry name" value="Phase 1 flagellin"/>
    <property type="match status" value="1"/>
</dbReference>
<sequence length="393" mass="44091">MRVTQTMISQNSLRSINQSYSQLSRLFEQMSTQKKITRASQDPVVAMKGMLYRTQVHEVEQFKRNLSEVYNWMDSTDSALDEATEALKRIREIATQAANDSYDASERANIAKEVKQLREHLESIANTQVGNKYIFNGTNTTAPPLIDSSSINRPISELISGEVEASNVQIVHGGRVFELVSEDAATGDLIFQDVRQIGNPSVDDEDDFAERAITLTLSSDGENITYSGFEEDGSRRTIDVRENDIVIADKNAISANSQPIEIELLNGVKIQVNLDPQDIFNNALFGDIIRLEQALEDGAVTGEELKKYIDEIYNHIDHFVTQRAEIGARTNRVEMMENRIMQQEVTAKKIMSDNEDVDMEKVIIDLVTQESIHTAALAAGARIMQPSLLDFLR</sequence>
<comment type="caution">
    <text evidence="7">The sequence shown here is derived from an EMBL/GenBank/DDBJ whole genome shotgun (WGS) entry which is preliminary data.</text>
</comment>
<dbReference type="OrthoDB" id="9758307at2"/>
<evidence type="ECO:0000259" key="5">
    <source>
        <dbReference type="Pfam" id="PF00669"/>
    </source>
</evidence>
<dbReference type="RefSeq" id="WP_061947758.1">
    <property type="nucleotide sequence ID" value="NZ_LTAO01000005.1"/>
</dbReference>
<dbReference type="InterPro" id="IPR046358">
    <property type="entry name" value="Flagellin_C"/>
</dbReference>
<dbReference type="Pfam" id="PF00669">
    <property type="entry name" value="Flagellin_N"/>
    <property type="match status" value="1"/>
</dbReference>
<keyword evidence="3" id="KW-0975">Bacterial flagellum</keyword>
<dbReference type="GO" id="GO:0005198">
    <property type="term" value="F:structural molecule activity"/>
    <property type="evidence" value="ECO:0007669"/>
    <property type="project" value="InterPro"/>
</dbReference>
<evidence type="ECO:0000256" key="4">
    <source>
        <dbReference type="SAM" id="Coils"/>
    </source>
</evidence>
<comment type="similarity">
    <text evidence="2">Belongs to the bacterial flagellin family.</text>
</comment>
<comment type="subcellular location">
    <subcellularLocation>
        <location evidence="1">Bacterial flagellum</location>
    </subcellularLocation>
</comment>
<dbReference type="PANTHER" id="PTHR42792:SF1">
    <property type="entry name" value="FLAGELLAR HOOK-ASSOCIATED PROTEIN 3"/>
    <property type="match status" value="1"/>
</dbReference>
<feature type="domain" description="Flagellin N-terminal" evidence="5">
    <location>
        <begin position="5"/>
        <end position="140"/>
    </location>
</feature>
<evidence type="ECO:0000313" key="8">
    <source>
        <dbReference type="Proteomes" id="UP000075806"/>
    </source>
</evidence>
<dbReference type="NCBIfam" id="TIGR02550">
    <property type="entry name" value="flagell_flgL"/>
    <property type="match status" value="1"/>
</dbReference>
<dbReference type="Pfam" id="PF00700">
    <property type="entry name" value="Flagellin_C"/>
    <property type="match status" value="1"/>
</dbReference>
<dbReference type="EMBL" id="LTAO01000005">
    <property type="protein sequence ID" value="KYG33696.1"/>
    <property type="molecule type" value="Genomic_DNA"/>
</dbReference>
<reference evidence="7" key="1">
    <citation type="submission" date="2016-02" db="EMBL/GenBank/DDBJ databases">
        <title>Genome sequence of Bacillus trypoxylicola KCTC 13244(T).</title>
        <authorList>
            <person name="Jeong H."/>
            <person name="Park S.-H."/>
            <person name="Choi S.-K."/>
        </authorList>
    </citation>
    <scope>NUCLEOTIDE SEQUENCE [LARGE SCALE GENOMIC DNA]</scope>
    <source>
        <strain evidence="7">KCTC 13244</strain>
    </source>
</reference>
<dbReference type="Proteomes" id="UP000075806">
    <property type="component" value="Unassembled WGS sequence"/>
</dbReference>